<reference evidence="3" key="1">
    <citation type="journal article" date="2015" name="Nat. Plants">
        <title>Genome expansion of Arabis alpina linked with retrotransposition and reduced symmetric DNA methylation.</title>
        <authorList>
            <person name="Willing E.M."/>
            <person name="Rawat V."/>
            <person name="Mandakova T."/>
            <person name="Maumus F."/>
            <person name="James G.V."/>
            <person name="Nordstroem K.J."/>
            <person name="Becker C."/>
            <person name="Warthmann N."/>
            <person name="Chica C."/>
            <person name="Szarzynska B."/>
            <person name="Zytnicki M."/>
            <person name="Albani M.C."/>
            <person name="Kiefer C."/>
            <person name="Bergonzi S."/>
            <person name="Castaings L."/>
            <person name="Mateos J.L."/>
            <person name="Berns M.C."/>
            <person name="Bujdoso N."/>
            <person name="Piofczyk T."/>
            <person name="de Lorenzo L."/>
            <person name="Barrero-Sicilia C."/>
            <person name="Mateos I."/>
            <person name="Piednoel M."/>
            <person name="Hagmann J."/>
            <person name="Chen-Min-Tao R."/>
            <person name="Iglesias-Fernandez R."/>
            <person name="Schuster S.C."/>
            <person name="Alonso-Blanco C."/>
            <person name="Roudier F."/>
            <person name="Carbonero P."/>
            <person name="Paz-Ares J."/>
            <person name="Davis S.J."/>
            <person name="Pecinka A."/>
            <person name="Quesneville H."/>
            <person name="Colot V."/>
            <person name="Lysak M.A."/>
            <person name="Weigel D."/>
            <person name="Coupland G."/>
            <person name="Schneeberger K."/>
        </authorList>
    </citation>
    <scope>NUCLEOTIDE SEQUENCE [LARGE SCALE GENOMIC DNA]</scope>
    <source>
        <strain evidence="3">cv. Pajares</strain>
    </source>
</reference>
<dbReference type="InterPro" id="IPR032675">
    <property type="entry name" value="LRR_dom_sf"/>
</dbReference>
<evidence type="ECO:0000313" key="3">
    <source>
        <dbReference type="Proteomes" id="UP000029120"/>
    </source>
</evidence>
<dbReference type="AlphaFoldDB" id="A0A087GBG3"/>
<evidence type="ECO:0000313" key="2">
    <source>
        <dbReference type="EMBL" id="KFK27215.1"/>
    </source>
</evidence>
<dbReference type="SUPFAM" id="SSF52047">
    <property type="entry name" value="RNI-like"/>
    <property type="match status" value="3"/>
</dbReference>
<dbReference type="InterPro" id="IPR006566">
    <property type="entry name" value="FBD"/>
</dbReference>
<dbReference type="InterPro" id="IPR055411">
    <property type="entry name" value="LRR_FXL15/At3g58940/PEG3-like"/>
</dbReference>
<feature type="domain" description="FBD" evidence="1">
    <location>
        <begin position="270"/>
        <end position="347"/>
    </location>
</feature>
<dbReference type="OrthoDB" id="1108853at2759"/>
<dbReference type="SMART" id="SM00579">
    <property type="entry name" value="FBD"/>
    <property type="match status" value="2"/>
</dbReference>
<dbReference type="Gene3D" id="3.80.10.10">
    <property type="entry name" value="Ribonuclease Inhibitor"/>
    <property type="match status" value="3"/>
</dbReference>
<dbReference type="PANTHER" id="PTHR31900">
    <property type="entry name" value="F-BOX/RNI SUPERFAMILY PROTEIN-RELATED"/>
    <property type="match status" value="1"/>
</dbReference>
<dbReference type="Pfam" id="PF07723">
    <property type="entry name" value="LRR_2"/>
    <property type="match status" value="1"/>
</dbReference>
<dbReference type="OMA" id="IYKNTER"/>
<protein>
    <recommendedName>
        <fullName evidence="1">FBD domain-containing protein</fullName>
    </recommendedName>
</protein>
<dbReference type="Pfam" id="PF08387">
    <property type="entry name" value="FBD"/>
    <property type="match status" value="3"/>
</dbReference>
<dbReference type="InterPro" id="IPR050232">
    <property type="entry name" value="FBL13/AtMIF1-like"/>
</dbReference>
<gene>
    <name evidence="2" type="ordered locus">AALP_Aa8g352400</name>
</gene>
<keyword evidence="3" id="KW-1185">Reference proteome</keyword>
<evidence type="ECO:0000259" key="1">
    <source>
        <dbReference type="SMART" id="SM00579"/>
    </source>
</evidence>
<dbReference type="Pfam" id="PF24758">
    <property type="entry name" value="LRR_At5g56370"/>
    <property type="match status" value="2"/>
</dbReference>
<dbReference type="InterPro" id="IPR013101">
    <property type="entry name" value="LRR_PRU1-like"/>
</dbReference>
<dbReference type="PANTHER" id="PTHR31900:SF36">
    <property type="entry name" value="F-BOX DOMAIN-CONTAINING PROTEIN"/>
    <property type="match status" value="1"/>
</dbReference>
<dbReference type="Proteomes" id="UP000029120">
    <property type="component" value="Chromosome 8"/>
</dbReference>
<dbReference type="EMBL" id="CM002876">
    <property type="protein sequence ID" value="KFK27215.1"/>
    <property type="molecule type" value="Genomic_DNA"/>
</dbReference>
<dbReference type="Gramene" id="KFK27215">
    <property type="protein sequence ID" value="KFK27215"/>
    <property type="gene ID" value="AALP_AA8G352400"/>
</dbReference>
<accession>A0A087GBG3</accession>
<organism evidence="2 3">
    <name type="scientific">Arabis alpina</name>
    <name type="common">Alpine rock-cress</name>
    <dbReference type="NCBI Taxonomy" id="50452"/>
    <lineage>
        <taxon>Eukaryota</taxon>
        <taxon>Viridiplantae</taxon>
        <taxon>Streptophyta</taxon>
        <taxon>Embryophyta</taxon>
        <taxon>Tracheophyta</taxon>
        <taxon>Spermatophyta</taxon>
        <taxon>Magnoliopsida</taxon>
        <taxon>eudicotyledons</taxon>
        <taxon>Gunneridae</taxon>
        <taxon>Pentapetalae</taxon>
        <taxon>rosids</taxon>
        <taxon>malvids</taxon>
        <taxon>Brassicales</taxon>
        <taxon>Brassicaceae</taxon>
        <taxon>Arabideae</taxon>
        <taxon>Arabis</taxon>
    </lineage>
</organism>
<feature type="domain" description="FBD" evidence="1">
    <location>
        <begin position="571"/>
        <end position="634"/>
    </location>
</feature>
<sequence>MARWIRVAIVRGVRELEINRYHPEDGDSFTLPMCLFTYNKLVVLKLRRSIVLDLPLDLEVSLPSLKTLHLLSVKYENKASQRNLLAGCPVLEELVVDKTFNDPVPMFSVRVPSLKRLSIIEMDINEDSTEDDPALFNYRVLINVPSLKYLNYVDVYDFGHLCSSKNMPELVEANVKLVCKRPVKLMRFLTSVKRLSLCLYGSMLQHNIVFYQLVHLELCGCSPKWWDLLTWMLESSPKLQVLKLNNCVERSFCLVKPIEVYWRQPRSVPECLMCHLNTFEWKYYAGIHEEKELVAYILGNAKRLKTAEISALALGSEEGSRKLKELASLHRASKSCCQCVYEKLVVLKLYKAILLDFPLDLEVSLPSLKTLHLLTVKYKDEESQRRLLAGCPVLEELVVDNDWRVPSFSVIVPSLKRLSIIENDIKEDSTKEHPVYTNCRVLINVPSLKYLDYVEVYDFAHLCLSVNMPELVEANVKLVSKSPEKLMRSLTSVKRLSLCLYGSMLKHNIMFNQLVHLELCGCCPKWWDLLTWMLQSSPKLKVLKLNNCVERSFCSVKPIQGCWRQPRSVPECLMCHLNTFEWKYYSGIQEEKEMVAYILGNAKRLKTAEISALGLSSEEGPWKLKELASLHAFSTHGTYDEDEYTRFRKYVDKFMVFHKSPVLEALNLDIGIYSSYDDVATWIRIAMVRSVRELEINRYRMDDNDSFTLPTCLFTYEKLVVLKLYKNIIVDVPLDLEVPLPPLEVSLSSLKTLHLLSVQYESEQSLRRLLAGCPVLEELVVDKTYNWPVPSLSFIVPSLKRLSILDNEDEDNDGSTEERPMLPDCRVSINVPSLKYLNYVDICDFSHLCTSKHMPELVEANVRLVCKSPGNLMRSLTSVKRLSLCLYGSMLQHNIVFYQLVHLELCGCGPKWWDLLKWMLKSSPKLQVLKLNNCAERYYCDVKPIEGRWGHPQSVPECLMFHLNTFEWKYYNGEREEKKMVA</sequence>
<name>A0A087GBG3_ARAAL</name>
<proteinExistence type="predicted"/>